<dbReference type="Gene3D" id="3.30.70.360">
    <property type="match status" value="1"/>
</dbReference>
<reference evidence="5" key="1">
    <citation type="submission" date="2019-06" db="EMBL/GenBank/DDBJ databases">
        <authorList>
            <person name="Broberg M."/>
        </authorList>
    </citation>
    <scope>NUCLEOTIDE SEQUENCE [LARGE SCALE GENOMIC DNA]</scope>
</reference>
<protein>
    <recommendedName>
        <fullName evidence="2">Peptidase M20 domain-containing protein 2</fullName>
    </recommendedName>
</protein>
<proteinExistence type="inferred from homology"/>
<dbReference type="PIRSF" id="PIRSF037226">
    <property type="entry name" value="Amidohydrolase_ACY1L2_prd"/>
    <property type="match status" value="1"/>
</dbReference>
<name>A0A9N9XZX4_9HYPO</name>
<dbReference type="InterPro" id="IPR011650">
    <property type="entry name" value="Peptidase_M20_dimer"/>
</dbReference>
<dbReference type="InterPro" id="IPR052030">
    <property type="entry name" value="Peptidase_M20/M20A_hydrolases"/>
</dbReference>
<evidence type="ECO:0000256" key="2">
    <source>
        <dbReference type="PIRNR" id="PIRNR037226"/>
    </source>
</evidence>
<evidence type="ECO:0000259" key="3">
    <source>
        <dbReference type="Pfam" id="PF07687"/>
    </source>
</evidence>
<feature type="domain" description="Peptidase M20 dimerisation" evidence="3">
    <location>
        <begin position="180"/>
        <end position="268"/>
    </location>
</feature>
<dbReference type="Proteomes" id="UP000754883">
    <property type="component" value="Unassembled WGS sequence"/>
</dbReference>
<dbReference type="Pfam" id="PF01546">
    <property type="entry name" value="Peptidase_M20"/>
    <property type="match status" value="1"/>
</dbReference>
<dbReference type="InterPro" id="IPR017439">
    <property type="entry name" value="Amidohydrolase"/>
</dbReference>
<evidence type="ECO:0000313" key="5">
    <source>
        <dbReference type="Proteomes" id="UP000754883"/>
    </source>
</evidence>
<dbReference type="AlphaFoldDB" id="A0A9N9XZX4"/>
<dbReference type="FunFam" id="3.30.70.360:FF:000004">
    <property type="entry name" value="Peptidase M20 domain-containing protein 2"/>
    <property type="match status" value="1"/>
</dbReference>
<comment type="caution">
    <text evidence="4">The sequence shown here is derived from an EMBL/GenBank/DDBJ whole genome shotgun (WGS) entry which is preliminary data.</text>
</comment>
<dbReference type="Pfam" id="PF07687">
    <property type="entry name" value="M20_dimer"/>
    <property type="match status" value="1"/>
</dbReference>
<dbReference type="InterPro" id="IPR002933">
    <property type="entry name" value="Peptidase_M20"/>
</dbReference>
<keyword evidence="5" id="KW-1185">Reference proteome</keyword>
<dbReference type="CDD" id="cd05672">
    <property type="entry name" value="M20_ACY1L2-like"/>
    <property type="match status" value="1"/>
</dbReference>
<organism evidence="4 5">
    <name type="scientific">Clonostachys byssicola</name>
    <dbReference type="NCBI Taxonomy" id="160290"/>
    <lineage>
        <taxon>Eukaryota</taxon>
        <taxon>Fungi</taxon>
        <taxon>Dikarya</taxon>
        <taxon>Ascomycota</taxon>
        <taxon>Pezizomycotina</taxon>
        <taxon>Sordariomycetes</taxon>
        <taxon>Hypocreomycetidae</taxon>
        <taxon>Hypocreales</taxon>
        <taxon>Bionectriaceae</taxon>
        <taxon>Clonostachys</taxon>
    </lineage>
</organism>
<reference evidence="4 5" key="2">
    <citation type="submission" date="2021-10" db="EMBL/GenBank/DDBJ databases">
        <authorList>
            <person name="Piombo E."/>
        </authorList>
    </citation>
    <scope>NUCLEOTIDE SEQUENCE [LARGE SCALE GENOMIC DNA]</scope>
</reference>
<dbReference type="OrthoDB" id="6119954at2759"/>
<comment type="similarity">
    <text evidence="1 2">Belongs to the peptidase M20A family.</text>
</comment>
<sequence>MDDVRALISAEVDSKDGDIARLNQAIYSNPELAFAEFYVHQTFFELLQSLGFSVTPHAYGVETAFSAEVGSGGRLVVFNAEYDALPDVGHACGHNLIASASLASFLGAAAVLRSTGIPGRVRLLGTPAEEDGGGKLKLIENGAYWGCSAAIMAHPVAGGKLQTPVRGVAFLRTLCNARLLVTYEGREAHAAIAPWAGVNALDAICLSYNAISMLRQHILPTERIHGVFHKSGTRPNVVPGETAVEYFVRSNTKTSALALANRVVNCFRGAATATGCKVHVADIACYADLRPSPKLCRAYMDAMPEGIIAYDEPADILAGSTDMGNVSYETPSFHAGFAVDTEPGVNLHTRGFTVAAGTRGALDRAIECGKGMALIGWRVLSDDDFAHDVYEDWERDIKSVTGMAV</sequence>
<dbReference type="SUPFAM" id="SSF55031">
    <property type="entry name" value="Bacterial exopeptidase dimerisation domain"/>
    <property type="match status" value="1"/>
</dbReference>
<dbReference type="GO" id="GO:0016805">
    <property type="term" value="F:dipeptidase activity"/>
    <property type="evidence" value="ECO:0007669"/>
    <property type="project" value="InterPro"/>
</dbReference>
<evidence type="ECO:0000313" key="4">
    <source>
        <dbReference type="EMBL" id="CAG9981835.1"/>
    </source>
</evidence>
<dbReference type="Gene3D" id="3.40.630.10">
    <property type="entry name" value="Zn peptidases"/>
    <property type="match status" value="1"/>
</dbReference>
<gene>
    <name evidence="4" type="ORF">CBYS24578_00017459</name>
</gene>
<dbReference type="InterPro" id="IPR036264">
    <property type="entry name" value="Bact_exopeptidase_dim_dom"/>
</dbReference>
<dbReference type="PANTHER" id="PTHR30575:SF0">
    <property type="entry name" value="XAA-ARG DIPEPTIDASE"/>
    <property type="match status" value="1"/>
</dbReference>
<accession>A0A9N9XZX4</accession>
<evidence type="ECO:0000256" key="1">
    <source>
        <dbReference type="ARBA" id="ARBA00006247"/>
    </source>
</evidence>
<dbReference type="InterPro" id="IPR017144">
    <property type="entry name" value="Xaa-Arg_dipeptidase"/>
</dbReference>
<dbReference type="PANTHER" id="PTHR30575">
    <property type="entry name" value="PEPTIDASE M20"/>
    <property type="match status" value="1"/>
</dbReference>
<dbReference type="SUPFAM" id="SSF53187">
    <property type="entry name" value="Zn-dependent exopeptidases"/>
    <property type="match status" value="1"/>
</dbReference>
<dbReference type="EMBL" id="CABFNO020001327">
    <property type="protein sequence ID" value="CAG9981835.1"/>
    <property type="molecule type" value="Genomic_DNA"/>
</dbReference>
<dbReference type="NCBIfam" id="TIGR01891">
    <property type="entry name" value="amidohydrolases"/>
    <property type="match status" value="1"/>
</dbReference>